<gene>
    <name evidence="9" type="primary">ddpX</name>
    <name evidence="12" type="ORF">WG68_12790</name>
</gene>
<dbReference type="Gene3D" id="3.30.1380.10">
    <property type="match status" value="1"/>
</dbReference>
<dbReference type="InterPro" id="IPR009045">
    <property type="entry name" value="Zn_M74/Hedgehog-like"/>
</dbReference>
<proteinExistence type="inferred from homology"/>
<evidence type="ECO:0000256" key="1">
    <source>
        <dbReference type="ARBA" id="ARBA00001362"/>
    </source>
</evidence>
<feature type="binding site" evidence="9">
    <location>
        <position position="146"/>
    </location>
    <ligand>
        <name>Zn(2+)</name>
        <dbReference type="ChEBI" id="CHEBI:29105"/>
        <note>catalytic</note>
    </ligand>
</feature>
<evidence type="ECO:0000256" key="10">
    <source>
        <dbReference type="PIRNR" id="PIRNR026671"/>
    </source>
</evidence>
<reference evidence="12 13" key="1">
    <citation type="submission" date="2015-03" db="EMBL/GenBank/DDBJ databases">
        <title>Draft genome sequences of two protease-producing strains of Arsukibacterium isolated from two cold and alkaline environments.</title>
        <authorList>
            <person name="Lylloff J.E."/>
            <person name="Skov L.B."/>
            <person name="Jepsen M."/>
            <person name="Hallin P.F."/>
            <person name="Sorensen S.J."/>
            <person name="Stougaard P."/>
            <person name="Glaring M.A."/>
        </authorList>
    </citation>
    <scope>NUCLEOTIDE SEQUENCE [LARGE SCALE GENOMIC DNA]</scope>
    <source>
        <strain evidence="12 13">GCM72</strain>
    </source>
</reference>
<comment type="similarity">
    <text evidence="9 10">Belongs to the peptidase M15D family.</text>
</comment>
<dbReference type="RefSeq" id="WP_046558091.1">
    <property type="nucleotide sequence ID" value="NZ_LAHO01000012.1"/>
</dbReference>
<feature type="binding site" evidence="9">
    <location>
        <position position="153"/>
    </location>
    <ligand>
        <name>Zn(2+)</name>
        <dbReference type="ChEBI" id="CHEBI:29105"/>
        <note>catalytic</note>
    </ligand>
</feature>
<evidence type="ECO:0000256" key="7">
    <source>
        <dbReference type="ARBA" id="ARBA00023049"/>
    </source>
</evidence>
<keyword evidence="13" id="KW-1185">Reference proteome</keyword>
<protein>
    <recommendedName>
        <fullName evidence="9 10">D-alanyl-D-alanine dipeptidase</fullName>
        <shortName evidence="9 10">D-Ala-D-Ala dipeptidase</shortName>
        <ecNumber evidence="9 10">3.4.13.22</ecNumber>
    </recommendedName>
</protein>
<dbReference type="AlphaFoldDB" id="A0A0M2V5T0"/>
<dbReference type="PATRIC" id="fig|336831.14.peg.1788"/>
<accession>A0A0M2V5T0</accession>
<dbReference type="CDD" id="cd14817">
    <property type="entry name" value="D-Ala-D-Ala_dipeptidase_VanX"/>
    <property type="match status" value="1"/>
</dbReference>
<keyword evidence="7 9" id="KW-0482">Metalloprotease</keyword>
<dbReference type="GO" id="GO:0071555">
    <property type="term" value="P:cell wall organization"/>
    <property type="evidence" value="ECO:0007669"/>
    <property type="project" value="UniProtKB-KW"/>
</dbReference>
<dbReference type="HAMAP" id="MF_01924">
    <property type="entry name" value="A_A_dipeptidase"/>
    <property type="match status" value="1"/>
</dbReference>
<evidence type="ECO:0000256" key="4">
    <source>
        <dbReference type="ARBA" id="ARBA00022801"/>
    </source>
</evidence>
<evidence type="ECO:0000256" key="3">
    <source>
        <dbReference type="ARBA" id="ARBA00022723"/>
    </source>
</evidence>
<dbReference type="PANTHER" id="PTHR43126">
    <property type="entry name" value="D-ALANYL-D-ALANINE DIPEPTIDASE"/>
    <property type="match status" value="1"/>
</dbReference>
<evidence type="ECO:0000313" key="12">
    <source>
        <dbReference type="EMBL" id="KKO45010.1"/>
    </source>
</evidence>
<dbReference type="GO" id="GO:0008237">
    <property type="term" value="F:metallopeptidase activity"/>
    <property type="evidence" value="ECO:0007669"/>
    <property type="project" value="UniProtKB-KW"/>
</dbReference>
<keyword evidence="6 9" id="KW-0224">Dipeptidase</keyword>
<dbReference type="EC" id="3.4.13.22" evidence="9 10"/>
<dbReference type="GO" id="GO:0008270">
    <property type="term" value="F:zinc ion binding"/>
    <property type="evidence" value="ECO:0007669"/>
    <property type="project" value="UniProtKB-UniRule"/>
</dbReference>
<dbReference type="SUPFAM" id="SSF55166">
    <property type="entry name" value="Hedgehog/DD-peptidase"/>
    <property type="match status" value="1"/>
</dbReference>
<feature type="site" description="Transition state stabilizer" evidence="9">
    <location>
        <position position="102"/>
    </location>
</feature>
<dbReference type="Proteomes" id="UP000034228">
    <property type="component" value="Unassembled WGS sequence"/>
</dbReference>
<evidence type="ECO:0000313" key="13">
    <source>
        <dbReference type="Proteomes" id="UP000034228"/>
    </source>
</evidence>
<evidence type="ECO:0000256" key="2">
    <source>
        <dbReference type="ARBA" id="ARBA00022670"/>
    </source>
</evidence>
<keyword evidence="3 9" id="KW-0479">Metal-binding</keyword>
<organism evidence="12 13">
    <name type="scientific">Arsukibacterium ikkense</name>
    <dbReference type="NCBI Taxonomy" id="336831"/>
    <lineage>
        <taxon>Bacteria</taxon>
        <taxon>Pseudomonadati</taxon>
        <taxon>Pseudomonadota</taxon>
        <taxon>Gammaproteobacteria</taxon>
        <taxon>Chromatiales</taxon>
        <taxon>Chromatiaceae</taxon>
        <taxon>Arsukibacterium</taxon>
    </lineage>
</organism>
<keyword evidence="11" id="KW-0732">Signal</keyword>
<evidence type="ECO:0000256" key="5">
    <source>
        <dbReference type="ARBA" id="ARBA00022833"/>
    </source>
</evidence>
<evidence type="ECO:0000256" key="11">
    <source>
        <dbReference type="SAM" id="SignalP"/>
    </source>
</evidence>
<evidence type="ECO:0000256" key="8">
    <source>
        <dbReference type="ARBA" id="ARBA00023316"/>
    </source>
</evidence>
<feature type="binding site" evidence="9">
    <location>
        <position position="217"/>
    </location>
    <ligand>
        <name>Zn(2+)</name>
        <dbReference type="ChEBI" id="CHEBI:29105"/>
        <note>catalytic</note>
    </ligand>
</feature>
<dbReference type="InterPro" id="IPR000755">
    <property type="entry name" value="A_A_dipeptidase"/>
</dbReference>
<dbReference type="STRING" id="336831.WG68_12790"/>
<keyword evidence="8 10" id="KW-0961">Cell wall biogenesis/degradation</keyword>
<keyword evidence="5 9" id="KW-0862">Zinc</keyword>
<feature type="chain" id="PRO_5005644337" description="D-alanyl-D-alanine dipeptidase" evidence="11">
    <location>
        <begin position="25"/>
        <end position="235"/>
    </location>
</feature>
<comment type="function">
    <text evidence="9 10">Catalyzes hydrolysis of the D-alanyl-D-alanine dipeptide.</text>
</comment>
<dbReference type="PANTHER" id="PTHR43126:SF1">
    <property type="entry name" value="D-ALANYL-D-ALANINE DIPEPTIDASE"/>
    <property type="match status" value="1"/>
</dbReference>
<comment type="caution">
    <text evidence="12">The sequence shown here is derived from an EMBL/GenBank/DDBJ whole genome shotgun (WGS) entry which is preliminary data.</text>
</comment>
<dbReference type="OrthoDB" id="9801430at2"/>
<comment type="catalytic activity">
    <reaction evidence="1 9 10">
        <text>D-alanyl-D-alanine + H2O = 2 D-alanine</text>
        <dbReference type="Rhea" id="RHEA:20661"/>
        <dbReference type="ChEBI" id="CHEBI:15377"/>
        <dbReference type="ChEBI" id="CHEBI:57416"/>
        <dbReference type="ChEBI" id="CHEBI:57822"/>
        <dbReference type="EC" id="3.4.13.22"/>
    </reaction>
</comment>
<feature type="active site" description="Proton donor/acceptor" evidence="9">
    <location>
        <position position="214"/>
    </location>
</feature>
<keyword evidence="2 9" id="KW-0645">Protease</keyword>
<evidence type="ECO:0000256" key="6">
    <source>
        <dbReference type="ARBA" id="ARBA00022997"/>
    </source>
</evidence>
<dbReference type="Pfam" id="PF01427">
    <property type="entry name" value="Peptidase_M15"/>
    <property type="match status" value="1"/>
</dbReference>
<sequence length="235" mass="26263">MKLFSLKPICLFSLLSVLPLPVLASSQPATDVPADFTDVTSLLPEAQIHMAYLGSHNFVGSPVDGYQANKCYLQDNAAQALVTAQQAAAAKGLTLWIFDCYRPQRAVNHFMRWAADLADTSTKAQYYPNLDKDQLVGEYIAEKSGHSRGSTIDLTLAAKDSTGNWRPIDMGSPFDLFDPVSNVGHPGINKTQQANRQLLETIMLQAGFKVYNMEWWHFTHQPPVYTEQYFDFVVR</sequence>
<name>A0A0M2V5T0_9GAMM</name>
<dbReference type="GO" id="GO:0160237">
    <property type="term" value="F:D-Ala-D-Ala dipeptidase activity"/>
    <property type="evidence" value="ECO:0007669"/>
    <property type="project" value="UniProtKB-EC"/>
</dbReference>
<comment type="cofactor">
    <cofactor evidence="9">
        <name>Zn(2+)</name>
        <dbReference type="ChEBI" id="CHEBI:29105"/>
    </cofactor>
    <text evidence="9">Binds 1 zinc ion per subunit.</text>
</comment>
<keyword evidence="4 9" id="KW-0378">Hydrolase</keyword>
<dbReference type="PIRSF" id="PIRSF026671">
    <property type="entry name" value="AA_dipeptidase"/>
    <property type="match status" value="1"/>
</dbReference>
<feature type="signal peptide" evidence="11">
    <location>
        <begin position="1"/>
        <end position="24"/>
    </location>
</feature>
<evidence type="ECO:0000256" key="9">
    <source>
        <dbReference type="HAMAP-Rule" id="MF_01924"/>
    </source>
</evidence>
<dbReference type="GO" id="GO:0006508">
    <property type="term" value="P:proteolysis"/>
    <property type="evidence" value="ECO:0007669"/>
    <property type="project" value="UniProtKB-KW"/>
</dbReference>
<dbReference type="EMBL" id="LAHO01000012">
    <property type="protein sequence ID" value="KKO45010.1"/>
    <property type="molecule type" value="Genomic_DNA"/>
</dbReference>